<feature type="region of interest" description="Disordered" evidence="1">
    <location>
        <begin position="587"/>
        <end position="658"/>
    </location>
</feature>
<dbReference type="RefSeq" id="XP_028295268.1">
    <property type="nucleotide sequence ID" value="XM_028439467.1"/>
</dbReference>
<reference evidence="3" key="3">
    <citation type="submission" date="2025-09" db="UniProtKB">
        <authorList>
            <consortium name="Ensembl"/>
        </authorList>
    </citation>
    <scope>IDENTIFICATION</scope>
</reference>
<feature type="region of interest" description="Disordered" evidence="1">
    <location>
        <begin position="248"/>
        <end position="276"/>
    </location>
</feature>
<feature type="region of interest" description="Disordered" evidence="1">
    <location>
        <begin position="504"/>
        <end position="524"/>
    </location>
</feature>
<dbReference type="AlphaFoldDB" id="A0A8C5EJ53"/>
<feature type="compositionally biased region" description="Polar residues" evidence="1">
    <location>
        <begin position="607"/>
        <end position="616"/>
    </location>
</feature>
<reference evidence="3" key="1">
    <citation type="submission" date="2020-06" db="EMBL/GenBank/DDBJ databases">
        <authorList>
            <consortium name="Wellcome Sanger Institute Data Sharing"/>
        </authorList>
    </citation>
    <scope>NUCLEOTIDE SEQUENCE [LARGE SCALE GENOMIC DNA]</scope>
</reference>
<feature type="compositionally biased region" description="Basic and acidic residues" evidence="1">
    <location>
        <begin position="619"/>
        <end position="634"/>
    </location>
</feature>
<dbReference type="PANTHER" id="PTHR35537:SF1">
    <property type="entry name" value="DNA DAMAGE-INDUCED APOPTOSIS SUPPRESSOR PROTEIN"/>
    <property type="match status" value="1"/>
</dbReference>
<dbReference type="Pfam" id="PF08646">
    <property type="entry name" value="Rep_fac-A_C"/>
    <property type="match status" value="1"/>
</dbReference>
<protein>
    <recommendedName>
        <fullName evidence="2">Replication factor A C-terminal domain-containing protein</fullName>
    </recommendedName>
</protein>
<dbReference type="InterPro" id="IPR012340">
    <property type="entry name" value="NA-bd_OB-fold"/>
</dbReference>
<dbReference type="GO" id="GO:1902230">
    <property type="term" value="P:negative regulation of intrinsic apoptotic signaling pathway in response to DNA damage"/>
    <property type="evidence" value="ECO:0007669"/>
    <property type="project" value="InterPro"/>
</dbReference>
<dbReference type="GO" id="GO:0005737">
    <property type="term" value="C:cytoplasm"/>
    <property type="evidence" value="ECO:0007669"/>
    <property type="project" value="TreeGrafter"/>
</dbReference>
<dbReference type="Proteomes" id="UP000694680">
    <property type="component" value="Chromosome 3"/>
</dbReference>
<evidence type="ECO:0000259" key="2">
    <source>
        <dbReference type="Pfam" id="PF08646"/>
    </source>
</evidence>
<sequence length="678" mass="75755">MSVRRVLVDCAVLSVQDSCVFYPNCRSCFSRLDIEQEENNRCRCSRCGYMCVREQVDYRYRLSLKVERSSRILGITVFGSSLNQFFGVQAPALQRIVEHQDGPIEPSARVKLLLKATEDCFIGRHFIFGLKLNDRENGLWSEGSLPNNGSTDVTQFVASQMILPDASGLGGSTVVRYYQALLHKASQYQLGSPYLSKGSRFPDTPLLLDPTCSPSWSLDDVRLSDFRLLSQSCKRALNRSCPLSPTPPWQQSLGVITSSAEQEEEGEEQREVLESHSVPKQELNLSKSQSFSKNLDSAVVNRIISSQPVYKTNSFGEVSSNSLTNSFLSSSAAQWVDLPFSESLTEFIGEKNENTPNFLKQTEHHLHVICQRETAGNNPGVHSPAAGQKNSQMLLDITNTPASTGNNGCYDFRNDSKPSPHKNKSQALNTFHCNQKDEESNLTFERKLKEDAYNCSADLFSGSLMSSTSYDVIRSSPDSSEPISTEGNKTDSFIPQHVDFVPPSQSTPIVKPSNSYKHESSCRRNNTKHNLEDFRKTLFKRKKRTSWKDLNSVCSIQRLNCTPVNRVWKTMKYKRSAGACDDSMCDGDNGEMLVPPTPAGKKESSEIRQTGFSSGDLTPFKDKQRDNDYREKTPSTHSNTGVESTGKRDIRAGDDDDDFITNENVAFDGSRDLFSDSL</sequence>
<gene>
    <name evidence="3" type="primary">ddias</name>
</gene>
<proteinExistence type="predicted"/>
<dbReference type="PANTHER" id="PTHR35537">
    <property type="entry name" value="DNA DAMAGE-INDUCIBLE APOPTOSIS SUPPRESSOR PROTEIN DDIAS"/>
    <property type="match status" value="1"/>
</dbReference>
<evidence type="ECO:0000313" key="3">
    <source>
        <dbReference type="Ensembl" id="ENSGWIP00000021530.1"/>
    </source>
</evidence>
<dbReference type="GO" id="GO:0005634">
    <property type="term" value="C:nucleus"/>
    <property type="evidence" value="ECO:0007669"/>
    <property type="project" value="TreeGrafter"/>
</dbReference>
<dbReference type="OrthoDB" id="9948238at2759"/>
<accession>A0A8C5EJ53</accession>
<reference evidence="3" key="2">
    <citation type="submission" date="2025-08" db="UniProtKB">
        <authorList>
            <consortium name="Ensembl"/>
        </authorList>
    </citation>
    <scope>IDENTIFICATION</scope>
</reference>
<organism evidence="3 4">
    <name type="scientific">Gouania willdenowi</name>
    <name type="common">Blunt-snouted clingfish</name>
    <name type="synonym">Lepadogaster willdenowi</name>
    <dbReference type="NCBI Taxonomy" id="441366"/>
    <lineage>
        <taxon>Eukaryota</taxon>
        <taxon>Metazoa</taxon>
        <taxon>Chordata</taxon>
        <taxon>Craniata</taxon>
        <taxon>Vertebrata</taxon>
        <taxon>Euteleostomi</taxon>
        <taxon>Actinopterygii</taxon>
        <taxon>Neopterygii</taxon>
        <taxon>Teleostei</taxon>
        <taxon>Neoteleostei</taxon>
        <taxon>Acanthomorphata</taxon>
        <taxon>Ovalentaria</taxon>
        <taxon>Blenniimorphae</taxon>
        <taxon>Blenniiformes</taxon>
        <taxon>Gobiesocoidei</taxon>
        <taxon>Gobiesocidae</taxon>
        <taxon>Gobiesocinae</taxon>
        <taxon>Gouania</taxon>
    </lineage>
</organism>
<keyword evidence="4" id="KW-1185">Reference proteome</keyword>
<dbReference type="Ensembl" id="ENSGWIT00000023618.1">
    <property type="protein sequence ID" value="ENSGWIP00000021530.1"/>
    <property type="gene ID" value="ENSGWIG00000011610.1"/>
</dbReference>
<dbReference type="GeneID" id="114457533"/>
<feature type="domain" description="Replication factor A C-terminal" evidence="2">
    <location>
        <begin position="8"/>
        <end position="101"/>
    </location>
</feature>
<dbReference type="InterPro" id="IPR013955">
    <property type="entry name" value="Rep_factor-A_C"/>
</dbReference>
<evidence type="ECO:0000256" key="1">
    <source>
        <dbReference type="SAM" id="MobiDB-lite"/>
    </source>
</evidence>
<dbReference type="Gene3D" id="2.40.50.140">
    <property type="entry name" value="Nucleic acid-binding proteins"/>
    <property type="match status" value="1"/>
</dbReference>
<dbReference type="InterPro" id="IPR043522">
    <property type="entry name" value="DDIAS"/>
</dbReference>
<name>A0A8C5EJ53_GOUWI</name>
<feature type="compositionally biased region" description="Polar residues" evidence="1">
    <location>
        <begin position="249"/>
        <end position="260"/>
    </location>
</feature>
<evidence type="ECO:0000313" key="4">
    <source>
        <dbReference type="Proteomes" id="UP000694680"/>
    </source>
</evidence>
<feature type="compositionally biased region" description="Polar residues" evidence="1">
    <location>
        <begin position="504"/>
        <end position="515"/>
    </location>
</feature>
<dbReference type="SUPFAM" id="SSF50249">
    <property type="entry name" value="Nucleic acid-binding proteins"/>
    <property type="match status" value="1"/>
</dbReference>
<feature type="region of interest" description="Disordered" evidence="1">
    <location>
        <begin position="472"/>
        <end position="491"/>
    </location>
</feature>
<dbReference type="CTD" id="220042"/>